<organism evidence="2 3">
    <name type="scientific">Neocallimastix californiae</name>
    <dbReference type="NCBI Taxonomy" id="1754190"/>
    <lineage>
        <taxon>Eukaryota</taxon>
        <taxon>Fungi</taxon>
        <taxon>Fungi incertae sedis</taxon>
        <taxon>Chytridiomycota</taxon>
        <taxon>Chytridiomycota incertae sedis</taxon>
        <taxon>Neocallimastigomycetes</taxon>
        <taxon>Neocallimastigales</taxon>
        <taxon>Neocallimastigaceae</taxon>
        <taxon>Neocallimastix</taxon>
    </lineage>
</organism>
<evidence type="ECO:0000256" key="1">
    <source>
        <dbReference type="SAM" id="MobiDB-lite"/>
    </source>
</evidence>
<dbReference type="AlphaFoldDB" id="A0A1Y2B034"/>
<proteinExistence type="predicted"/>
<dbReference type="EMBL" id="MCOG01000190">
    <property type="protein sequence ID" value="ORY27847.1"/>
    <property type="molecule type" value="Genomic_DNA"/>
</dbReference>
<dbReference type="Proteomes" id="UP000193920">
    <property type="component" value="Unassembled WGS sequence"/>
</dbReference>
<feature type="compositionally biased region" description="Acidic residues" evidence="1">
    <location>
        <begin position="91"/>
        <end position="108"/>
    </location>
</feature>
<name>A0A1Y2B034_9FUNG</name>
<feature type="compositionally biased region" description="Acidic residues" evidence="1">
    <location>
        <begin position="260"/>
        <end position="275"/>
    </location>
</feature>
<accession>A0A1Y2B034</accession>
<dbReference type="OrthoDB" id="2155988at2759"/>
<protein>
    <submittedName>
        <fullName evidence="2">Uncharacterized protein</fullName>
    </submittedName>
</protein>
<feature type="compositionally biased region" description="Basic and acidic residues" evidence="1">
    <location>
        <begin position="216"/>
        <end position="259"/>
    </location>
</feature>
<feature type="compositionally biased region" description="Low complexity" evidence="1">
    <location>
        <begin position="196"/>
        <end position="212"/>
    </location>
</feature>
<sequence>MPLFNNSSSNIPPEVDSEIPIDELPKIDGRRRLSFKKSFFVWSTQKQILDRNKFIFDSNSMIQSGKGKESRHDSYIIKSKKYNTRGSINYDESDNDYSSESDIDENEENEKKDYYSMEDLDNITALKKKYPKIRNVPPLSESTLCYSSNTNTINTISLEFSQKSRLISNNDINYGLCDNQNNEGILNINKEDKNIGENSGNNGNDENKSNINVIDGQKESNEENKKENNEENKIETNEENKIETNEENKIENNEENKEENNEENNGEDSEEGSIDDYEKSSDQSNNIDDINIDNIDKVYNFDFEEYYESDIEENENKYSLPLSKNKKRESKKTVTFSDNIVIIESLKPQKARNIFKRAISKIIKKKT</sequence>
<gene>
    <name evidence="2" type="ORF">LY90DRAFT_705844</name>
</gene>
<feature type="region of interest" description="Disordered" evidence="1">
    <location>
        <begin position="192"/>
        <end position="289"/>
    </location>
</feature>
<reference evidence="2 3" key="1">
    <citation type="submission" date="2016-08" db="EMBL/GenBank/DDBJ databases">
        <title>A Parts List for Fungal Cellulosomes Revealed by Comparative Genomics.</title>
        <authorList>
            <consortium name="DOE Joint Genome Institute"/>
            <person name="Haitjema C.H."/>
            <person name="Gilmore S.P."/>
            <person name="Henske J.K."/>
            <person name="Solomon K.V."/>
            <person name="De Groot R."/>
            <person name="Kuo A."/>
            <person name="Mondo S.J."/>
            <person name="Salamov A.A."/>
            <person name="Labutti K."/>
            <person name="Zhao Z."/>
            <person name="Chiniquy J."/>
            <person name="Barry K."/>
            <person name="Brewer H.M."/>
            <person name="Purvine S.O."/>
            <person name="Wright A.T."/>
            <person name="Boxma B."/>
            <person name="Van Alen T."/>
            <person name="Hackstein J.H."/>
            <person name="Baker S.E."/>
            <person name="Grigoriev I.V."/>
            <person name="O'Malley M.A."/>
        </authorList>
    </citation>
    <scope>NUCLEOTIDE SEQUENCE [LARGE SCALE GENOMIC DNA]</scope>
    <source>
        <strain evidence="2 3">G1</strain>
    </source>
</reference>
<evidence type="ECO:0000313" key="3">
    <source>
        <dbReference type="Proteomes" id="UP000193920"/>
    </source>
</evidence>
<keyword evidence="3" id="KW-1185">Reference proteome</keyword>
<feature type="region of interest" description="Disordered" evidence="1">
    <location>
        <begin position="87"/>
        <end position="112"/>
    </location>
</feature>
<comment type="caution">
    <text evidence="2">The sequence shown here is derived from an EMBL/GenBank/DDBJ whole genome shotgun (WGS) entry which is preliminary data.</text>
</comment>
<evidence type="ECO:0000313" key="2">
    <source>
        <dbReference type="EMBL" id="ORY27847.1"/>
    </source>
</evidence>